<name>A0AAI9Y5I6_9PEZI</name>
<feature type="domain" description="HIT" evidence="4">
    <location>
        <begin position="180"/>
        <end position="289"/>
    </location>
</feature>
<dbReference type="PROSITE" id="PS51084">
    <property type="entry name" value="HIT_2"/>
    <property type="match status" value="1"/>
</dbReference>
<dbReference type="AlphaFoldDB" id="A0AAI9Y5I6"/>
<reference evidence="5" key="1">
    <citation type="submission" date="2016-11" db="EMBL/GenBank/DDBJ databases">
        <title>The genome sequence of Colletotrichum cuscutae.</title>
        <authorList>
            <person name="Baroncelli R."/>
        </authorList>
    </citation>
    <scope>NUCLEOTIDE SEQUENCE</scope>
    <source>
        <strain evidence="5">IMI 304802</strain>
    </source>
</reference>
<dbReference type="InterPro" id="IPR019808">
    <property type="entry name" value="Histidine_triad_CS"/>
</dbReference>
<dbReference type="SUPFAM" id="SSF54197">
    <property type="entry name" value="HIT-like"/>
    <property type="match status" value="1"/>
</dbReference>
<evidence type="ECO:0000256" key="2">
    <source>
        <dbReference type="PIRSR" id="PIRSR601310-3"/>
    </source>
</evidence>
<organism evidence="5 6">
    <name type="scientific">Colletotrichum cuscutae</name>
    <dbReference type="NCBI Taxonomy" id="1209917"/>
    <lineage>
        <taxon>Eukaryota</taxon>
        <taxon>Fungi</taxon>
        <taxon>Dikarya</taxon>
        <taxon>Ascomycota</taxon>
        <taxon>Pezizomycotina</taxon>
        <taxon>Sordariomycetes</taxon>
        <taxon>Hypocreomycetidae</taxon>
        <taxon>Glomerellales</taxon>
        <taxon>Glomerellaceae</taxon>
        <taxon>Colletotrichum</taxon>
        <taxon>Colletotrichum acutatum species complex</taxon>
    </lineage>
</organism>
<keyword evidence="6" id="KW-1185">Reference proteome</keyword>
<comment type="caution">
    <text evidence="5">The sequence shown here is derived from an EMBL/GenBank/DDBJ whole genome shotgun (WGS) entry which is preliminary data.</text>
</comment>
<dbReference type="PRINTS" id="PR00332">
    <property type="entry name" value="HISTRIAD"/>
</dbReference>
<feature type="active site" description="Tele-AMP-histidine intermediate" evidence="1">
    <location>
        <position position="274"/>
    </location>
</feature>
<dbReference type="InterPro" id="IPR036265">
    <property type="entry name" value="HIT-like_sf"/>
</dbReference>
<dbReference type="Gene3D" id="3.30.428.10">
    <property type="entry name" value="HIT-like"/>
    <property type="match status" value="1"/>
</dbReference>
<dbReference type="InterPro" id="IPR011146">
    <property type="entry name" value="HIT-like"/>
</dbReference>
<dbReference type="InterPro" id="IPR001310">
    <property type="entry name" value="Histidine_triad_HIT"/>
</dbReference>
<dbReference type="GO" id="GO:0003824">
    <property type="term" value="F:catalytic activity"/>
    <property type="evidence" value="ECO:0007669"/>
    <property type="project" value="InterPro"/>
</dbReference>
<evidence type="ECO:0000313" key="5">
    <source>
        <dbReference type="EMBL" id="KAK1484159.1"/>
    </source>
</evidence>
<dbReference type="PROSITE" id="PS00892">
    <property type="entry name" value="HIT_1"/>
    <property type="match status" value="1"/>
</dbReference>
<evidence type="ECO:0000256" key="1">
    <source>
        <dbReference type="PIRSR" id="PIRSR601310-1"/>
    </source>
</evidence>
<dbReference type="Pfam" id="PF01230">
    <property type="entry name" value="HIT"/>
    <property type="match status" value="1"/>
</dbReference>
<protein>
    <submittedName>
        <fullName evidence="5">HIT domain-containing protein</fullName>
    </submittedName>
</protein>
<dbReference type="PANTHER" id="PTHR46648:SF2">
    <property type="entry name" value="HIT DOMAIN-CONTAINING PROTEIN"/>
    <property type="match status" value="1"/>
</dbReference>
<gene>
    <name evidence="5" type="ORF">CCUS01_03871</name>
</gene>
<accession>A0AAI9Y5I6</accession>
<dbReference type="EMBL" id="MPDP01000079">
    <property type="protein sequence ID" value="KAK1484159.1"/>
    <property type="molecule type" value="Genomic_DNA"/>
</dbReference>
<feature type="short sequence motif" description="Histidine triad motif" evidence="2 3">
    <location>
        <begin position="272"/>
        <end position="276"/>
    </location>
</feature>
<proteinExistence type="predicted"/>
<dbReference type="Proteomes" id="UP001239213">
    <property type="component" value="Unassembled WGS sequence"/>
</dbReference>
<evidence type="ECO:0000256" key="3">
    <source>
        <dbReference type="PROSITE-ProRule" id="PRU00464"/>
    </source>
</evidence>
<dbReference type="GO" id="GO:0009117">
    <property type="term" value="P:nucleotide metabolic process"/>
    <property type="evidence" value="ECO:0007669"/>
    <property type="project" value="TreeGrafter"/>
</dbReference>
<dbReference type="PANTHER" id="PTHR46648">
    <property type="entry name" value="HIT FAMILY PROTEIN 1"/>
    <property type="match status" value="1"/>
</dbReference>
<evidence type="ECO:0000259" key="4">
    <source>
        <dbReference type="PROSITE" id="PS51084"/>
    </source>
</evidence>
<sequence length="333" mass="37354">MARRILRFWGFFFKEAAGLEMQAEGAVKAHRNGRKRKNVGRCGASKLAHFPRLSLAIRTFPRKLPTYLTAALISWGRESFPVVWKKHLLDAVACFGSFLTTGVSRLPQHIYTPDNAKALPGFPHNHKQHDTAPDHPIMTPNSQFDAGVSHPEGQCPFCVIATEYPPYDPSKPPQDEGDNSTLDPNRIPTPAFVVLSTPLLIAFLDILPLSRGHLLLCPRAHRPKLTDASPDESAEMGRYLHVLSNALARTTGVEDWNVVQNNGAAAAQVVMHMHFHLIPRPEIRASGRYSESFTMFGRGRREELDDEDAEHFAKELRENVADILREEKHKPKL</sequence>
<evidence type="ECO:0000313" key="6">
    <source>
        <dbReference type="Proteomes" id="UP001239213"/>
    </source>
</evidence>